<accession>A0ABQ4SYW4</accession>
<evidence type="ECO:0000256" key="4">
    <source>
        <dbReference type="ARBA" id="ARBA00022679"/>
    </source>
</evidence>
<evidence type="ECO:0000259" key="9">
    <source>
        <dbReference type="PROSITE" id="PS50113"/>
    </source>
</evidence>
<dbReference type="Gene3D" id="3.30.450.20">
    <property type="entry name" value="PAS domain"/>
    <property type="match status" value="1"/>
</dbReference>
<dbReference type="CDD" id="cd00082">
    <property type="entry name" value="HisKA"/>
    <property type="match status" value="1"/>
</dbReference>
<keyword evidence="12" id="KW-1185">Reference proteome</keyword>
<dbReference type="Pfam" id="PF03707">
    <property type="entry name" value="MHYT"/>
    <property type="match status" value="2"/>
</dbReference>
<dbReference type="InterPro" id="IPR004358">
    <property type="entry name" value="Sig_transdc_His_kin-like_C"/>
</dbReference>
<feature type="transmembrane region" description="Helical" evidence="6">
    <location>
        <begin position="38"/>
        <end position="58"/>
    </location>
</feature>
<dbReference type="CDD" id="cd00075">
    <property type="entry name" value="HATPase"/>
    <property type="match status" value="1"/>
</dbReference>
<dbReference type="Gene3D" id="1.10.287.130">
    <property type="match status" value="1"/>
</dbReference>
<dbReference type="PANTHER" id="PTHR43304:SF1">
    <property type="entry name" value="PAC DOMAIN-CONTAINING PROTEIN"/>
    <property type="match status" value="1"/>
</dbReference>
<feature type="transmembrane region" description="Helical" evidence="6">
    <location>
        <begin position="170"/>
        <end position="191"/>
    </location>
</feature>
<keyword evidence="6" id="KW-1133">Transmembrane helix</keyword>
<keyword evidence="3" id="KW-0597">Phosphoprotein</keyword>
<dbReference type="InterPro" id="IPR005330">
    <property type="entry name" value="MHYT_dom"/>
</dbReference>
<feature type="domain" description="MHYT" evidence="10">
    <location>
        <begin position="6"/>
        <end position="194"/>
    </location>
</feature>
<evidence type="ECO:0000313" key="12">
    <source>
        <dbReference type="Proteomes" id="UP001055102"/>
    </source>
</evidence>
<dbReference type="InterPro" id="IPR001610">
    <property type="entry name" value="PAC"/>
</dbReference>
<dbReference type="InterPro" id="IPR036890">
    <property type="entry name" value="HATPase_C_sf"/>
</dbReference>
<evidence type="ECO:0000256" key="5">
    <source>
        <dbReference type="ARBA" id="ARBA00022777"/>
    </source>
</evidence>
<keyword evidence="6" id="KW-0812">Transmembrane</keyword>
<feature type="transmembrane region" description="Helical" evidence="6">
    <location>
        <begin position="137"/>
        <end position="161"/>
    </location>
</feature>
<feature type="domain" description="PAC" evidence="9">
    <location>
        <begin position="316"/>
        <end position="368"/>
    </location>
</feature>
<dbReference type="SUPFAM" id="SSF55874">
    <property type="entry name" value="ATPase domain of HSP90 chaperone/DNA topoisomerase II/histidine kinase"/>
    <property type="match status" value="1"/>
</dbReference>
<dbReference type="InterPro" id="IPR013655">
    <property type="entry name" value="PAS_fold_3"/>
</dbReference>
<dbReference type="SUPFAM" id="SSF55785">
    <property type="entry name" value="PYP-like sensor domain (PAS domain)"/>
    <property type="match status" value="1"/>
</dbReference>
<dbReference type="PANTHER" id="PTHR43304">
    <property type="entry name" value="PHYTOCHROME-LIKE PROTEIN CPH1"/>
    <property type="match status" value="1"/>
</dbReference>
<evidence type="ECO:0000259" key="10">
    <source>
        <dbReference type="PROSITE" id="PS50924"/>
    </source>
</evidence>
<dbReference type="Gene3D" id="3.30.565.10">
    <property type="entry name" value="Histidine kinase-like ATPase, C-terminal domain"/>
    <property type="match status" value="1"/>
</dbReference>
<dbReference type="Proteomes" id="UP001055102">
    <property type="component" value="Unassembled WGS sequence"/>
</dbReference>
<dbReference type="InterPro" id="IPR005467">
    <property type="entry name" value="His_kinase_dom"/>
</dbReference>
<evidence type="ECO:0000256" key="1">
    <source>
        <dbReference type="ARBA" id="ARBA00000085"/>
    </source>
</evidence>
<dbReference type="PROSITE" id="PS50113">
    <property type="entry name" value="PAC"/>
    <property type="match status" value="1"/>
</dbReference>
<reference evidence="11" key="1">
    <citation type="journal article" date="2021" name="Front. Microbiol.">
        <title>Comprehensive Comparative Genomics and Phenotyping of Methylobacterium Species.</title>
        <authorList>
            <person name="Alessa O."/>
            <person name="Ogura Y."/>
            <person name="Fujitani Y."/>
            <person name="Takami H."/>
            <person name="Hayashi T."/>
            <person name="Sahin N."/>
            <person name="Tani A."/>
        </authorList>
    </citation>
    <scope>NUCLEOTIDE SEQUENCE</scope>
    <source>
        <strain evidence="11">LMG 23639</strain>
    </source>
</reference>
<dbReference type="Pfam" id="PF08447">
    <property type="entry name" value="PAS_3"/>
    <property type="match status" value="1"/>
</dbReference>
<dbReference type="PROSITE" id="PS50924">
    <property type="entry name" value="MHYT"/>
    <property type="match status" value="1"/>
</dbReference>
<feature type="transmembrane region" description="Helical" evidence="6">
    <location>
        <begin position="6"/>
        <end position="26"/>
    </location>
</feature>
<comment type="catalytic activity">
    <reaction evidence="1">
        <text>ATP + protein L-histidine = ADP + protein N-phospho-L-histidine.</text>
        <dbReference type="EC" id="2.7.13.3"/>
    </reaction>
</comment>
<evidence type="ECO:0000256" key="6">
    <source>
        <dbReference type="PROSITE-ProRule" id="PRU00244"/>
    </source>
</evidence>
<evidence type="ECO:0000313" key="11">
    <source>
        <dbReference type="EMBL" id="GJE07690.1"/>
    </source>
</evidence>
<dbReference type="InterPro" id="IPR003661">
    <property type="entry name" value="HisK_dim/P_dom"/>
</dbReference>
<dbReference type="PROSITE" id="PS50109">
    <property type="entry name" value="HIS_KIN"/>
    <property type="match status" value="1"/>
</dbReference>
<dbReference type="SMART" id="SM00086">
    <property type="entry name" value="PAC"/>
    <property type="match status" value="1"/>
</dbReference>
<evidence type="ECO:0000256" key="2">
    <source>
        <dbReference type="ARBA" id="ARBA00012438"/>
    </source>
</evidence>
<dbReference type="InterPro" id="IPR003594">
    <property type="entry name" value="HATPase_dom"/>
</dbReference>
<keyword evidence="5" id="KW-0418">Kinase</keyword>
<feature type="transmembrane region" description="Helical" evidence="6">
    <location>
        <begin position="211"/>
        <end position="232"/>
    </location>
</feature>
<dbReference type="SMART" id="SM00387">
    <property type="entry name" value="HATPase_c"/>
    <property type="match status" value="1"/>
</dbReference>
<feature type="transmembrane region" description="Helical" evidence="6">
    <location>
        <begin position="109"/>
        <end position="131"/>
    </location>
</feature>
<dbReference type="NCBIfam" id="TIGR00229">
    <property type="entry name" value="sensory_box"/>
    <property type="match status" value="1"/>
</dbReference>
<gene>
    <name evidence="11" type="primary">sasA_10</name>
    <name evidence="11" type="ORF">AOPFMNJM_3020</name>
</gene>
<feature type="transmembrane region" description="Helical" evidence="6">
    <location>
        <begin position="78"/>
        <end position="97"/>
    </location>
</feature>
<dbReference type="PROSITE" id="PS50112">
    <property type="entry name" value="PAS"/>
    <property type="match status" value="1"/>
</dbReference>
<evidence type="ECO:0000256" key="3">
    <source>
        <dbReference type="ARBA" id="ARBA00022553"/>
    </source>
</evidence>
<dbReference type="InterPro" id="IPR036097">
    <property type="entry name" value="HisK_dim/P_sf"/>
</dbReference>
<name>A0ABQ4SYW4_9HYPH</name>
<evidence type="ECO:0000259" key="8">
    <source>
        <dbReference type="PROSITE" id="PS50112"/>
    </source>
</evidence>
<dbReference type="EMBL" id="BPQR01000051">
    <property type="protein sequence ID" value="GJE07690.1"/>
    <property type="molecule type" value="Genomic_DNA"/>
</dbReference>
<keyword evidence="4" id="KW-0808">Transferase</keyword>
<sequence>MVHTGYDPALVTLSIAIAVLASYTALELGARVHGHVGAARWGWVAAAAIAMGGGIWSMHFVGMLAFEMGAATTYDVPGTLLSLAIAVAATGAAFAWVGRPGARRRDVAAGGVLMGTGVAGMHYAGMAAMHLPGGVAYSVPIVVLSVAIAVGAASVALFLAFRRTSVTQKLVASGVMGLAVAGMHYTGMAAATFTPGGHAHAGTAGLGGQTLALYVAGATFVVLFLAMLATSLEQQRIQRELRASEERFRAAVQAVGVLWTNDAEGRMVGEQPGWASITGQTREEYQGYGWADAVHPDDAQASVDAWNETVRERRTFVFEHRVRARDGSWRHYAIRAVPVLDAGGAIREWVGVHTDITERRLAEAELRESNEELQRYAYIVSHDLRAPLVNIMGFTSELEATRQDIGEALRGRPEAERIDADLGEALGFIGAAVTKMERLIAAILRLSREGRRTFQPEPLAMASVIQGLADAQRHQAESVGARVSVDPLMPEIVADRTAVEQIFGNLIDNALKYLDPARPGQITISARPLAGNRVRFLVEDNGRGIAERDHARIFELFRRSGVQDRPGEGIGLAHVKALVRSLGGRIDVVSELGRGTTFGVTLPRGTATGRSAAPEAARLAAE</sequence>
<comment type="caution">
    <text evidence="11">The sequence shown here is derived from an EMBL/GenBank/DDBJ whole genome shotgun (WGS) entry which is preliminary data.</text>
</comment>
<feature type="domain" description="PAS" evidence="8">
    <location>
        <begin position="244"/>
        <end position="313"/>
    </location>
</feature>
<feature type="domain" description="Histidine kinase" evidence="7">
    <location>
        <begin position="379"/>
        <end position="606"/>
    </location>
</feature>
<dbReference type="InterPro" id="IPR000014">
    <property type="entry name" value="PAS"/>
</dbReference>
<dbReference type="EC" id="2.7.13.3" evidence="2"/>
<dbReference type="CDD" id="cd00130">
    <property type="entry name" value="PAS"/>
    <property type="match status" value="1"/>
</dbReference>
<reference evidence="11" key="2">
    <citation type="submission" date="2021-08" db="EMBL/GenBank/DDBJ databases">
        <authorList>
            <person name="Tani A."/>
            <person name="Ola A."/>
            <person name="Ogura Y."/>
            <person name="Katsura K."/>
            <person name="Hayashi T."/>
        </authorList>
    </citation>
    <scope>NUCLEOTIDE SEQUENCE</scope>
    <source>
        <strain evidence="11">LMG 23639</strain>
    </source>
</reference>
<dbReference type="PRINTS" id="PR00344">
    <property type="entry name" value="BCTRLSENSOR"/>
</dbReference>
<dbReference type="InterPro" id="IPR035965">
    <property type="entry name" value="PAS-like_dom_sf"/>
</dbReference>
<dbReference type="SMART" id="SM00388">
    <property type="entry name" value="HisKA"/>
    <property type="match status" value="1"/>
</dbReference>
<organism evidence="11 12">
    <name type="scientific">Methylobacterium jeotgali</name>
    <dbReference type="NCBI Taxonomy" id="381630"/>
    <lineage>
        <taxon>Bacteria</taxon>
        <taxon>Pseudomonadati</taxon>
        <taxon>Pseudomonadota</taxon>
        <taxon>Alphaproteobacteria</taxon>
        <taxon>Hyphomicrobiales</taxon>
        <taxon>Methylobacteriaceae</taxon>
        <taxon>Methylobacterium</taxon>
    </lineage>
</organism>
<dbReference type="InterPro" id="IPR052162">
    <property type="entry name" value="Sensor_kinase/Photoreceptor"/>
</dbReference>
<dbReference type="RefSeq" id="WP_238277066.1">
    <property type="nucleotide sequence ID" value="NZ_BPQR01000051.1"/>
</dbReference>
<protein>
    <recommendedName>
        <fullName evidence="2">histidine kinase</fullName>
        <ecNumber evidence="2">2.7.13.3</ecNumber>
    </recommendedName>
</protein>
<dbReference type="SUPFAM" id="SSF47384">
    <property type="entry name" value="Homodimeric domain of signal transducing histidine kinase"/>
    <property type="match status" value="1"/>
</dbReference>
<evidence type="ECO:0000259" key="7">
    <source>
        <dbReference type="PROSITE" id="PS50109"/>
    </source>
</evidence>
<dbReference type="InterPro" id="IPR000700">
    <property type="entry name" value="PAS-assoc_C"/>
</dbReference>
<proteinExistence type="predicted"/>
<keyword evidence="6" id="KW-0472">Membrane</keyword>
<dbReference type="Pfam" id="PF02518">
    <property type="entry name" value="HATPase_c"/>
    <property type="match status" value="1"/>
</dbReference>